<dbReference type="Proteomes" id="UP000008743">
    <property type="component" value="Unassembled WGS sequence"/>
</dbReference>
<dbReference type="OMA" id="CEIISHF"/>
<evidence type="ECO:0000313" key="2">
    <source>
        <dbReference type="EMBL" id="KJE90927.1"/>
    </source>
</evidence>
<evidence type="ECO:0000259" key="1">
    <source>
        <dbReference type="PROSITE" id="PS50003"/>
    </source>
</evidence>
<reference evidence="3" key="1">
    <citation type="submission" date="2011-02" db="EMBL/GenBank/DDBJ databases">
        <title>The Genome Sequence of Capsaspora owczarzaki ATCC 30864.</title>
        <authorList>
            <person name="Russ C."/>
            <person name="Cuomo C."/>
            <person name="Burger G."/>
            <person name="Gray M.W."/>
            <person name="Holland P.W.H."/>
            <person name="King N."/>
            <person name="Lang F.B.F."/>
            <person name="Roger A.J."/>
            <person name="Ruiz-Trillo I."/>
            <person name="Young S.K."/>
            <person name="Zeng Q."/>
            <person name="Gargeya S."/>
            <person name="Alvarado L."/>
            <person name="Berlin A."/>
            <person name="Chapman S.B."/>
            <person name="Chen Z."/>
            <person name="Freedman E."/>
            <person name="Gellesch M."/>
            <person name="Goldberg J."/>
            <person name="Griggs A."/>
            <person name="Gujja S."/>
            <person name="Heilman E."/>
            <person name="Heiman D."/>
            <person name="Howarth C."/>
            <person name="Mehta T."/>
            <person name="Neiman D."/>
            <person name="Pearson M."/>
            <person name="Roberts A."/>
            <person name="Saif S."/>
            <person name="Shea T."/>
            <person name="Shenoy N."/>
            <person name="Sisk P."/>
            <person name="Stolte C."/>
            <person name="Sykes S."/>
            <person name="White J."/>
            <person name="Yandava C."/>
            <person name="Haas B."/>
            <person name="Nusbaum C."/>
            <person name="Birren B."/>
        </authorList>
    </citation>
    <scope>NUCLEOTIDE SEQUENCE</scope>
    <source>
        <strain evidence="3">ATCC 30864</strain>
    </source>
</reference>
<gene>
    <name evidence="2" type="ORF">CAOG_002155</name>
</gene>
<dbReference type="Gene3D" id="2.30.29.30">
    <property type="entry name" value="Pleckstrin-homology domain (PH domain)/Phosphotyrosine-binding domain (PTB)"/>
    <property type="match status" value="1"/>
</dbReference>
<dbReference type="InterPro" id="IPR011993">
    <property type="entry name" value="PH-like_dom_sf"/>
</dbReference>
<dbReference type="InterPro" id="IPR001849">
    <property type="entry name" value="PH_domain"/>
</dbReference>
<dbReference type="PROSITE" id="PS50003">
    <property type="entry name" value="PH_DOMAIN"/>
    <property type="match status" value="1"/>
</dbReference>
<name>A0A0D2VLD8_CAPO3</name>
<keyword evidence="3" id="KW-1185">Reference proteome</keyword>
<evidence type="ECO:0000313" key="3">
    <source>
        <dbReference type="Proteomes" id="UP000008743"/>
    </source>
</evidence>
<feature type="domain" description="PH" evidence="1">
    <location>
        <begin position="30"/>
        <end position="141"/>
    </location>
</feature>
<dbReference type="RefSeq" id="XP_004348905.1">
    <property type="nucleotide sequence ID" value="XM_004348855.2"/>
</dbReference>
<dbReference type="EMBL" id="KE346362">
    <property type="protein sequence ID" value="KJE90927.1"/>
    <property type="molecule type" value="Genomic_DNA"/>
</dbReference>
<sequence length="144" mass="16442">MAMNGDDKKIYNLVQEHKPSYETLHLGNEDTIKEGLLTKIGGRPKTIQVWEKRHFAVKGNFAYYFSNKQPVTIEPCKGVIYLKGATISKAEVGFKKFVIKIEPTVARKPGWDLDETSWFHLCCKDEQEQSEWIQVLGNVSSGHQ</sequence>
<accession>A0A0D2VLD8</accession>
<proteinExistence type="predicted"/>
<dbReference type="InParanoid" id="A0A0D2VLD8"/>
<organism evidence="2 3">
    <name type="scientific">Capsaspora owczarzaki (strain ATCC 30864)</name>
    <dbReference type="NCBI Taxonomy" id="595528"/>
    <lineage>
        <taxon>Eukaryota</taxon>
        <taxon>Filasterea</taxon>
        <taxon>Capsaspora</taxon>
    </lineage>
</organism>
<dbReference type="SMART" id="SM00233">
    <property type="entry name" value="PH"/>
    <property type="match status" value="1"/>
</dbReference>
<dbReference type="PhylomeDB" id="A0A0D2VLD8"/>
<dbReference type="AlphaFoldDB" id="A0A0D2VLD8"/>
<dbReference type="Pfam" id="PF00169">
    <property type="entry name" value="PH"/>
    <property type="match status" value="1"/>
</dbReference>
<protein>
    <recommendedName>
        <fullName evidence="1">PH domain-containing protein</fullName>
    </recommendedName>
</protein>
<dbReference type="SUPFAM" id="SSF50729">
    <property type="entry name" value="PH domain-like"/>
    <property type="match status" value="1"/>
</dbReference>